<feature type="transmembrane region" description="Helical" evidence="1">
    <location>
        <begin position="20"/>
        <end position="40"/>
    </location>
</feature>
<protein>
    <submittedName>
        <fullName evidence="2">Uncharacterized protein</fullName>
    </submittedName>
</protein>
<dbReference type="EMBL" id="KN834783">
    <property type="protein sequence ID" value="KIK58845.1"/>
    <property type="molecule type" value="Genomic_DNA"/>
</dbReference>
<keyword evidence="1" id="KW-0812">Transmembrane</keyword>
<dbReference type="Proteomes" id="UP000053593">
    <property type="component" value="Unassembled WGS sequence"/>
</dbReference>
<accession>A0A0D0B626</accession>
<feature type="non-terminal residue" evidence="2">
    <location>
        <position position="52"/>
    </location>
</feature>
<dbReference type="HOGENOM" id="CLU_3092947_0_0_1"/>
<gene>
    <name evidence="2" type="ORF">GYMLUDRAFT_45141</name>
</gene>
<keyword evidence="1" id="KW-0472">Membrane</keyword>
<evidence type="ECO:0000256" key="1">
    <source>
        <dbReference type="SAM" id="Phobius"/>
    </source>
</evidence>
<name>A0A0D0B626_9AGAR</name>
<organism evidence="2 3">
    <name type="scientific">Collybiopsis luxurians FD-317 M1</name>
    <dbReference type="NCBI Taxonomy" id="944289"/>
    <lineage>
        <taxon>Eukaryota</taxon>
        <taxon>Fungi</taxon>
        <taxon>Dikarya</taxon>
        <taxon>Basidiomycota</taxon>
        <taxon>Agaricomycotina</taxon>
        <taxon>Agaricomycetes</taxon>
        <taxon>Agaricomycetidae</taxon>
        <taxon>Agaricales</taxon>
        <taxon>Marasmiineae</taxon>
        <taxon>Omphalotaceae</taxon>
        <taxon>Collybiopsis</taxon>
        <taxon>Collybiopsis luxurians</taxon>
    </lineage>
</organism>
<evidence type="ECO:0000313" key="3">
    <source>
        <dbReference type="Proteomes" id="UP000053593"/>
    </source>
</evidence>
<reference evidence="2 3" key="1">
    <citation type="submission" date="2014-04" db="EMBL/GenBank/DDBJ databases">
        <title>Evolutionary Origins and Diversification of the Mycorrhizal Mutualists.</title>
        <authorList>
            <consortium name="DOE Joint Genome Institute"/>
            <consortium name="Mycorrhizal Genomics Consortium"/>
            <person name="Kohler A."/>
            <person name="Kuo A."/>
            <person name="Nagy L.G."/>
            <person name="Floudas D."/>
            <person name="Copeland A."/>
            <person name="Barry K.W."/>
            <person name="Cichocki N."/>
            <person name="Veneault-Fourrey C."/>
            <person name="LaButti K."/>
            <person name="Lindquist E.A."/>
            <person name="Lipzen A."/>
            <person name="Lundell T."/>
            <person name="Morin E."/>
            <person name="Murat C."/>
            <person name="Riley R."/>
            <person name="Ohm R."/>
            <person name="Sun H."/>
            <person name="Tunlid A."/>
            <person name="Henrissat B."/>
            <person name="Grigoriev I.V."/>
            <person name="Hibbett D.S."/>
            <person name="Martin F."/>
        </authorList>
    </citation>
    <scope>NUCLEOTIDE SEQUENCE [LARGE SCALE GENOMIC DNA]</scope>
    <source>
        <strain evidence="2 3">FD-317 M1</strain>
    </source>
</reference>
<keyword evidence="1" id="KW-1133">Transmembrane helix</keyword>
<keyword evidence="3" id="KW-1185">Reference proteome</keyword>
<dbReference type="AlphaFoldDB" id="A0A0D0B626"/>
<evidence type="ECO:0000313" key="2">
    <source>
        <dbReference type="EMBL" id="KIK58845.1"/>
    </source>
</evidence>
<proteinExistence type="predicted"/>
<sequence length="52" mass="5834">MEYKKPSASVQQTLIDTSAMTGQYVASLAIYCHSWLLVILTNRTHFSEPSSQ</sequence>